<comment type="caution">
    <text evidence="1">The sequence shown here is derived from an EMBL/GenBank/DDBJ whole genome shotgun (WGS) entry which is preliminary data.</text>
</comment>
<proteinExistence type="predicted"/>
<protein>
    <submittedName>
        <fullName evidence="1">Uncharacterized protein</fullName>
    </submittedName>
</protein>
<gene>
    <name evidence="1" type="ORF">NVV43_26275</name>
</gene>
<organism evidence="1 2">
    <name type="scientific">Escherichia marmotae</name>
    <dbReference type="NCBI Taxonomy" id="1499973"/>
    <lineage>
        <taxon>Bacteria</taxon>
        <taxon>Pseudomonadati</taxon>
        <taxon>Pseudomonadota</taxon>
        <taxon>Gammaproteobacteria</taxon>
        <taxon>Enterobacterales</taxon>
        <taxon>Enterobacteriaceae</taxon>
        <taxon>Escherichia</taxon>
    </lineage>
</organism>
<reference evidence="1" key="1">
    <citation type="submission" date="2022-07" db="EMBL/GenBank/DDBJ databases">
        <title>Diversity of ethanolamine utilization by human commensal Escherichia coli.</title>
        <authorList>
            <person name="Jubelin G."/>
        </authorList>
    </citation>
    <scope>NUCLEOTIDE SEQUENCE</scope>
    <source>
        <strain evidence="1">S1</strain>
    </source>
</reference>
<name>A0AAW5MSD6_9ESCH</name>
<dbReference type="Proteomes" id="UP001206878">
    <property type="component" value="Unassembled WGS sequence"/>
</dbReference>
<dbReference type="AlphaFoldDB" id="A0AAW5MSD6"/>
<evidence type="ECO:0000313" key="1">
    <source>
        <dbReference type="EMBL" id="MCR6679004.1"/>
    </source>
</evidence>
<accession>A0AAW5MSD6</accession>
<dbReference type="EMBL" id="JANPXH010000693">
    <property type="protein sequence ID" value="MCR6679004.1"/>
    <property type="molecule type" value="Genomic_DNA"/>
</dbReference>
<evidence type="ECO:0000313" key="2">
    <source>
        <dbReference type="Proteomes" id="UP001206878"/>
    </source>
</evidence>
<feature type="non-terminal residue" evidence="1">
    <location>
        <position position="79"/>
    </location>
</feature>
<sequence>MNRAVVLERNLTDAIYGGLSTRHGSMYTINGPNFWTAFVFHDKSQSPDSILAARDQQIARLQETPVDSATLTRAITMAR</sequence>